<dbReference type="EMBL" id="AFWF01000231">
    <property type="protein sequence ID" value="EGU35112.1"/>
    <property type="molecule type" value="Genomic_DNA"/>
</dbReference>
<sequence>MVNEAGDYGGDSNVNDRGSNVVFMLLTALYSGIHAPLRCSNNCFVVYFYRLFKRNNNLQTWHATWTIEIKDSIP</sequence>
<protein>
    <submittedName>
        <fullName evidence="1">Uncharacterized protein</fullName>
    </submittedName>
</protein>
<dbReference type="AlphaFoldDB" id="F9S5U4"/>
<dbReference type="Proteomes" id="UP000004605">
    <property type="component" value="Unassembled WGS sequence"/>
</dbReference>
<keyword evidence="2" id="KW-1185">Reference proteome</keyword>
<gene>
    <name evidence="1" type="ORF">VII00023_21547</name>
</gene>
<comment type="caution">
    <text evidence="1">The sequence shown here is derived from an EMBL/GenBank/DDBJ whole genome shotgun (WGS) entry which is preliminary data.</text>
</comment>
<accession>F9S5U4</accession>
<proteinExistence type="predicted"/>
<evidence type="ECO:0000313" key="2">
    <source>
        <dbReference type="Proteomes" id="UP000004605"/>
    </source>
</evidence>
<evidence type="ECO:0000313" key="1">
    <source>
        <dbReference type="EMBL" id="EGU35112.1"/>
    </source>
</evidence>
<organism evidence="1 2">
    <name type="scientific">Vibrio ichthyoenteri ATCC 700023</name>
    <dbReference type="NCBI Taxonomy" id="870968"/>
    <lineage>
        <taxon>Bacteria</taxon>
        <taxon>Pseudomonadati</taxon>
        <taxon>Pseudomonadota</taxon>
        <taxon>Gammaproteobacteria</taxon>
        <taxon>Vibrionales</taxon>
        <taxon>Vibrionaceae</taxon>
        <taxon>Vibrio</taxon>
    </lineage>
</organism>
<reference evidence="1 2" key="1">
    <citation type="journal article" date="2012" name="Int. J. Syst. Evol. Microbiol.">
        <title>Vibrio caribbeanicus sp. nov., isolated from the marine sponge Scleritoderma cyanea.</title>
        <authorList>
            <person name="Hoffmann M."/>
            <person name="Monday S.R."/>
            <person name="Allard M.W."/>
            <person name="Strain E.A."/>
            <person name="Whittaker P."/>
            <person name="Naum M."/>
            <person name="McCarthy P.J."/>
            <person name="Lopez J.V."/>
            <person name="Fischer M."/>
            <person name="Brown E.W."/>
        </authorList>
    </citation>
    <scope>NUCLEOTIDE SEQUENCE [LARGE SCALE GENOMIC DNA]</scope>
    <source>
        <strain evidence="1 2">ATCC 700023</strain>
    </source>
</reference>
<name>F9S5U4_9VIBR</name>